<reference evidence="2" key="1">
    <citation type="journal article" date="2019" name="Int. J. Syst. Evol. Microbiol.">
        <title>The Global Catalogue of Microorganisms (GCM) 10K type strain sequencing project: providing services to taxonomists for standard genome sequencing and annotation.</title>
        <authorList>
            <consortium name="The Broad Institute Genomics Platform"/>
            <consortium name="The Broad Institute Genome Sequencing Center for Infectious Disease"/>
            <person name="Wu L."/>
            <person name="Ma J."/>
        </authorList>
    </citation>
    <scope>NUCLEOTIDE SEQUENCE [LARGE SCALE GENOMIC DNA]</scope>
    <source>
        <strain evidence="2">JCM 7356</strain>
    </source>
</reference>
<organism evidence="1 2">
    <name type="scientific">Kitasatospora cystarginea</name>
    <dbReference type="NCBI Taxonomy" id="58350"/>
    <lineage>
        <taxon>Bacteria</taxon>
        <taxon>Bacillati</taxon>
        <taxon>Actinomycetota</taxon>
        <taxon>Actinomycetes</taxon>
        <taxon>Kitasatosporales</taxon>
        <taxon>Streptomycetaceae</taxon>
        <taxon>Kitasatospora</taxon>
    </lineage>
</organism>
<evidence type="ECO:0000313" key="1">
    <source>
        <dbReference type="EMBL" id="GAA2238328.1"/>
    </source>
</evidence>
<evidence type="ECO:0000313" key="2">
    <source>
        <dbReference type="Proteomes" id="UP001500305"/>
    </source>
</evidence>
<dbReference type="Proteomes" id="UP001500305">
    <property type="component" value="Unassembled WGS sequence"/>
</dbReference>
<keyword evidence="2" id="KW-1185">Reference proteome</keyword>
<gene>
    <name evidence="1" type="ORF">GCM10010430_19190</name>
</gene>
<accession>A0ABP5QK10</accession>
<dbReference type="EMBL" id="BAAATR010000006">
    <property type="protein sequence ID" value="GAA2238328.1"/>
    <property type="molecule type" value="Genomic_DNA"/>
</dbReference>
<sequence>MSNSYASAPQGLDTGPLPRRSAVGLWLQFTLQWLYKVPWSPIVALDFVFGHGVLWEPFAERTLTPRRLRLERRGTQQEWEAWADRIIQRRAAEAMQTEFQHRRWNASGKYRYKHQETEPNFHIEMRYYRGIGAAGVAVVAARHGWDVDWQRTSPKNFVRLVYRRPLTWSFG</sequence>
<dbReference type="RefSeq" id="WP_344635829.1">
    <property type="nucleotide sequence ID" value="NZ_BAAATR010000006.1"/>
</dbReference>
<protein>
    <submittedName>
        <fullName evidence="1">Uncharacterized protein</fullName>
    </submittedName>
</protein>
<comment type="caution">
    <text evidence="1">The sequence shown here is derived from an EMBL/GenBank/DDBJ whole genome shotgun (WGS) entry which is preliminary data.</text>
</comment>
<proteinExistence type="predicted"/>
<name>A0ABP5QK10_9ACTN</name>